<feature type="transmembrane region" description="Helical" evidence="1">
    <location>
        <begin position="30"/>
        <end position="50"/>
    </location>
</feature>
<dbReference type="EMBL" id="CAAALY010098818">
    <property type="protein sequence ID" value="VEL28931.1"/>
    <property type="molecule type" value="Genomic_DNA"/>
</dbReference>
<sequence>MHHSRRDANRLTVDPETIAITPRMHDHSKIGYLASSYSFLLFLPASLYHFSSSSLYFFSIHSSLSPLIALHSSLLSLLSSFHSLPSLFSYLFTLRYPISLLPYIVFPSLPSQYIFKVAQTRCYLASQPSTFISPEGQSFRGRLHDYDVPWPHAEGAPRLGANATEDGKESSGCWRAGCLAELNEPYFPTRVGIYRVIIEVWVCSPQLESGECSHDCLHMCERPAVTSPAGWSHPPNQLTRPTLVHQVPWHEGLSP</sequence>
<keyword evidence="1" id="KW-1133">Transmembrane helix</keyword>
<keyword evidence="1" id="KW-0812">Transmembrane</keyword>
<comment type="caution">
    <text evidence="2">The sequence shown here is derived from an EMBL/GenBank/DDBJ whole genome shotgun (WGS) entry which is preliminary data.</text>
</comment>
<evidence type="ECO:0000313" key="2">
    <source>
        <dbReference type="EMBL" id="VEL28931.1"/>
    </source>
</evidence>
<name>A0A448X5W1_9PLAT</name>
<evidence type="ECO:0000256" key="1">
    <source>
        <dbReference type="SAM" id="Phobius"/>
    </source>
</evidence>
<evidence type="ECO:0000313" key="3">
    <source>
        <dbReference type="Proteomes" id="UP000784294"/>
    </source>
</evidence>
<proteinExistence type="predicted"/>
<gene>
    <name evidence="2" type="ORF">PXEA_LOCUS22371</name>
</gene>
<protein>
    <submittedName>
        <fullName evidence="2">Uncharacterized protein</fullName>
    </submittedName>
</protein>
<keyword evidence="3" id="KW-1185">Reference proteome</keyword>
<organism evidence="2 3">
    <name type="scientific">Protopolystoma xenopodis</name>
    <dbReference type="NCBI Taxonomy" id="117903"/>
    <lineage>
        <taxon>Eukaryota</taxon>
        <taxon>Metazoa</taxon>
        <taxon>Spiralia</taxon>
        <taxon>Lophotrochozoa</taxon>
        <taxon>Platyhelminthes</taxon>
        <taxon>Monogenea</taxon>
        <taxon>Polyopisthocotylea</taxon>
        <taxon>Polystomatidea</taxon>
        <taxon>Polystomatidae</taxon>
        <taxon>Protopolystoma</taxon>
    </lineage>
</organism>
<reference evidence="2" key="1">
    <citation type="submission" date="2018-11" db="EMBL/GenBank/DDBJ databases">
        <authorList>
            <consortium name="Pathogen Informatics"/>
        </authorList>
    </citation>
    <scope>NUCLEOTIDE SEQUENCE</scope>
</reference>
<dbReference type="Proteomes" id="UP000784294">
    <property type="component" value="Unassembled WGS sequence"/>
</dbReference>
<dbReference type="AlphaFoldDB" id="A0A448X5W1"/>
<accession>A0A448X5W1</accession>
<keyword evidence="1" id="KW-0472">Membrane</keyword>